<dbReference type="PATRIC" id="fig|649755.3.peg.949"/>
<protein>
    <recommendedName>
        <fullName evidence="1">DUF7916 domain-containing protein</fullName>
    </recommendedName>
</protein>
<dbReference type="Pfam" id="PF25509">
    <property type="entry name" value="DUF7916"/>
    <property type="match status" value="1"/>
</dbReference>
<gene>
    <name evidence="2" type="ORF">HMPREF0367_01024</name>
</gene>
<dbReference type="SUPFAM" id="SSF51366">
    <property type="entry name" value="Ribulose-phoshate binding barrel"/>
    <property type="match status" value="1"/>
</dbReference>
<feature type="domain" description="DUF7916" evidence="1">
    <location>
        <begin position="5"/>
        <end position="192"/>
    </location>
</feature>
<dbReference type="HOGENOM" id="CLU_078477_0_0_9"/>
<comment type="caution">
    <text evidence="2">The sequence shown here is derived from an EMBL/GenBank/DDBJ whole genome shotgun (WGS) entry which is preliminary data.</text>
</comment>
<dbReference type="Proteomes" id="UP000016658">
    <property type="component" value="Unassembled WGS sequence"/>
</dbReference>
<dbReference type="AlphaFoldDB" id="U2PMG0"/>
<dbReference type="InterPro" id="IPR057238">
    <property type="entry name" value="DUF7916"/>
</dbReference>
<evidence type="ECO:0000259" key="1">
    <source>
        <dbReference type="Pfam" id="PF25509"/>
    </source>
</evidence>
<name>U2PMG0_9FIRM</name>
<reference evidence="2 3" key="1">
    <citation type="submission" date="2013-06" db="EMBL/GenBank/DDBJ databases">
        <authorList>
            <person name="Weinstock G."/>
            <person name="Sodergren E."/>
            <person name="Lobos E.A."/>
            <person name="Fulton L."/>
            <person name="Fulton R."/>
            <person name="Courtney L."/>
            <person name="Fronick C."/>
            <person name="O'Laughlin M."/>
            <person name="Godfrey J."/>
            <person name="Wilson R.M."/>
            <person name="Miner T."/>
            <person name="Farmer C."/>
            <person name="Delehaunty K."/>
            <person name="Cordes M."/>
            <person name="Minx P."/>
            <person name="Tomlinson C."/>
            <person name="Chen J."/>
            <person name="Wollam A."/>
            <person name="Pepin K.H."/>
            <person name="Bhonagiri V."/>
            <person name="Zhang X."/>
            <person name="Warren W."/>
            <person name="Mitreva M."/>
            <person name="Mardis E.R."/>
            <person name="Wilson R.K."/>
        </authorList>
    </citation>
    <scope>NUCLEOTIDE SEQUENCE [LARGE SCALE GENOMIC DNA]</scope>
    <source>
        <strain evidence="2 3">ATCC 27803</strain>
    </source>
</reference>
<evidence type="ECO:0000313" key="3">
    <source>
        <dbReference type="Proteomes" id="UP000016658"/>
    </source>
</evidence>
<accession>U2PMG0</accession>
<evidence type="ECO:0000313" key="2">
    <source>
        <dbReference type="EMBL" id="ERK45331.1"/>
    </source>
</evidence>
<sequence length="197" mass="21105">MKRLLSCQASEILAMNGKELKQAILASEGRTVLTEMTVFNGCLLGNITNAEVASAFGSDMILLNGLDCFDPVIPGLPETDEPIKLLRELCGRPVGANLEPVDDSISLMSEKIEIVPGRKATTETFKAAEELGLQFICLTGNPGTGVTNKMIAKAIKECKENFSGLIIAGKMHAAGVDEPVVDIPTIKEFIEEVIQTI</sequence>
<dbReference type="RefSeq" id="WP_187365573.1">
    <property type="nucleotide sequence ID" value="NZ_KI271029.1"/>
</dbReference>
<dbReference type="EMBL" id="AWVI01000043">
    <property type="protein sequence ID" value="ERK45331.1"/>
    <property type="molecule type" value="Genomic_DNA"/>
</dbReference>
<proteinExistence type="predicted"/>
<organism evidence="2 3">
    <name type="scientific">Faecalitalea cylindroides ATCC 27803</name>
    <dbReference type="NCBI Taxonomy" id="649755"/>
    <lineage>
        <taxon>Bacteria</taxon>
        <taxon>Bacillati</taxon>
        <taxon>Bacillota</taxon>
        <taxon>Erysipelotrichia</taxon>
        <taxon>Erysipelotrichales</taxon>
        <taxon>Erysipelotrichaceae</taxon>
        <taxon>Faecalitalea</taxon>
    </lineage>
</organism>
<dbReference type="InterPro" id="IPR011060">
    <property type="entry name" value="RibuloseP-bd_barrel"/>
</dbReference>